<comment type="caution">
    <text evidence="1">The sequence shown here is derived from an EMBL/GenBank/DDBJ whole genome shotgun (WGS) entry which is preliminary data.</text>
</comment>
<organism evidence="1 2">
    <name type="scientific">Xenorhabdus bovienii str. kraussei Quebec</name>
    <dbReference type="NCBI Taxonomy" id="1398203"/>
    <lineage>
        <taxon>Bacteria</taxon>
        <taxon>Pseudomonadati</taxon>
        <taxon>Pseudomonadota</taxon>
        <taxon>Gammaproteobacteria</taxon>
        <taxon>Enterobacterales</taxon>
        <taxon>Morganellaceae</taxon>
        <taxon>Xenorhabdus</taxon>
    </lineage>
</organism>
<proteinExistence type="predicted"/>
<gene>
    <name evidence="1" type="ORF">XBKQ1_2750001</name>
</gene>
<dbReference type="Proteomes" id="UP000028500">
    <property type="component" value="Unassembled WGS sequence"/>
</dbReference>
<protein>
    <submittedName>
        <fullName evidence="1">Uncharacterized protein</fullName>
    </submittedName>
</protein>
<sequence>MVLNHEELATSGTANETLTEPSVALEAALAPRNFIFSHKSLTMTVFISVIKYLPNTVTISLSNTDIFIFLVLSANLAFSK</sequence>
<evidence type="ECO:0000313" key="1">
    <source>
        <dbReference type="EMBL" id="CDH20704.1"/>
    </source>
</evidence>
<dbReference type="EMBL" id="CBSY010000196">
    <property type="protein sequence ID" value="CDH20704.1"/>
    <property type="molecule type" value="Genomic_DNA"/>
</dbReference>
<dbReference type="HOGENOM" id="CLU_2588918_0_0_6"/>
<accession>A0A077PLT7</accession>
<dbReference type="AlphaFoldDB" id="A0A077PLT7"/>
<reference evidence="1" key="1">
    <citation type="submission" date="2013-07" db="EMBL/GenBank/DDBJ databases">
        <title>Sub-species coevolution in mutualistic symbiosis.</title>
        <authorList>
            <person name="Murfin K."/>
            <person name="Klassen J."/>
            <person name="Lee M."/>
            <person name="Forst S."/>
            <person name="Stock P."/>
            <person name="Goodrich-Blair H."/>
        </authorList>
    </citation>
    <scope>NUCLEOTIDE SEQUENCE [LARGE SCALE GENOMIC DNA]</scope>
    <source>
        <strain evidence="1">Kraussei Quebec</strain>
    </source>
</reference>
<evidence type="ECO:0000313" key="2">
    <source>
        <dbReference type="Proteomes" id="UP000028500"/>
    </source>
</evidence>
<name>A0A077PLT7_XENBV</name>
<keyword evidence="2" id="KW-1185">Reference proteome</keyword>